<dbReference type="InterPro" id="IPR008862">
    <property type="entry name" value="Tcp11"/>
</dbReference>
<dbReference type="PANTHER" id="PTHR12832:SF11">
    <property type="entry name" value="LD23868P"/>
    <property type="match status" value="1"/>
</dbReference>
<accession>A0A6H0XS47</accession>
<comment type="similarity">
    <text evidence="1">Belongs to the TCP11 family.</text>
</comment>
<evidence type="ECO:0000256" key="1">
    <source>
        <dbReference type="ARBA" id="ARBA00010954"/>
    </source>
</evidence>
<evidence type="ECO:0000313" key="4">
    <source>
        <dbReference type="Proteomes" id="UP000503462"/>
    </source>
</evidence>
<feature type="region of interest" description="Disordered" evidence="2">
    <location>
        <begin position="542"/>
        <end position="588"/>
    </location>
</feature>
<dbReference type="PANTHER" id="PTHR12832">
    <property type="entry name" value="TESTIS-SPECIFIC PROTEIN PBS13 T-COMPLEX 11"/>
    <property type="match status" value="1"/>
</dbReference>
<reference evidence="3 4" key="1">
    <citation type="journal article" date="2016" name="Sci. Rep.">
        <title>Peltaster fructicola genome reveals evolution from an invasive phytopathogen to an ectophytic parasite.</title>
        <authorList>
            <person name="Xu C."/>
            <person name="Chen H."/>
            <person name="Gleason M.L."/>
            <person name="Xu J.R."/>
            <person name="Liu H."/>
            <person name="Zhang R."/>
            <person name="Sun G."/>
        </authorList>
    </citation>
    <scope>NUCLEOTIDE SEQUENCE [LARGE SCALE GENOMIC DNA]</scope>
    <source>
        <strain evidence="3 4">LNHT1506</strain>
    </source>
</reference>
<sequence>MPAIQAQTTIEFAEDEYLDDAEQDDECPMEPPITPDSLSELETTRIFNNPKLRHDVNFDRELHFRPNLDGSRGKQKTKTAKRFWKAVETELRKIENLHEHREAAQTTAEHEKLKAEIKTVSKRIPKVFAAVRDILKSLVPEADQSKITDRLDVDLIMQQIVNGVLDIVSLASWLAQVIKTHCAPMRDAKVNLMEQTIKQAEKAQDLHVLADGLRQLVDIMEAMKLDVANHQIRHIRLLLIKNTVDFQQRYNAHRISINRLDTNKALTWLKCEIALIYSDIQHSTPLDAVCSALLWDMISPHGSEPFTPTFYLDFDRLKSMSAEIHNYIHREICHALLTELLAAASADYVLEAWNQLRIYFAAATEPQDWFESNVENIAAQIARIAANAPGANEQEPAIYKTAVDRLSMDLRKDHDTFARQKATLFHRVLPKLQASVHKHKNFSAVELQDSFVPQVTKASSARPNGFGAVLVPALLAVPADQDATLVRRLTHIIVLHWQVWAELLYLNEEDYDTNELVTLMHGTLPSVSVLEADVAYAPAVHSADSPVSSPVSMKDENEIEHEIENGGLDDGSEDFTSATENDNTLPDY</sequence>
<feature type="compositionally biased region" description="Polar residues" evidence="2">
    <location>
        <begin position="574"/>
        <end position="588"/>
    </location>
</feature>
<proteinExistence type="inferred from homology"/>
<dbReference type="Pfam" id="PF05794">
    <property type="entry name" value="Tcp11"/>
    <property type="match status" value="1"/>
</dbReference>
<evidence type="ECO:0000256" key="2">
    <source>
        <dbReference type="SAM" id="MobiDB-lite"/>
    </source>
</evidence>
<gene>
    <name evidence="3" type="ORF">AMS68_002966</name>
</gene>
<dbReference type="Proteomes" id="UP000503462">
    <property type="component" value="Chromosome 2"/>
</dbReference>
<evidence type="ECO:0000313" key="3">
    <source>
        <dbReference type="EMBL" id="QIW97448.1"/>
    </source>
</evidence>
<protein>
    <submittedName>
        <fullName evidence="3">Uncharacterized protein</fullName>
    </submittedName>
</protein>
<dbReference type="OrthoDB" id="276323at2759"/>
<feature type="compositionally biased region" description="Basic and acidic residues" evidence="2">
    <location>
        <begin position="553"/>
        <end position="564"/>
    </location>
</feature>
<dbReference type="EMBL" id="CP051140">
    <property type="protein sequence ID" value="QIW97448.1"/>
    <property type="molecule type" value="Genomic_DNA"/>
</dbReference>
<dbReference type="AlphaFoldDB" id="A0A6H0XS47"/>
<dbReference type="GO" id="GO:0010737">
    <property type="term" value="P:protein kinase A signaling"/>
    <property type="evidence" value="ECO:0007669"/>
    <property type="project" value="TreeGrafter"/>
</dbReference>
<name>A0A6H0XS47_9PEZI</name>
<keyword evidence="4" id="KW-1185">Reference proteome</keyword>
<organism evidence="3 4">
    <name type="scientific">Peltaster fructicola</name>
    <dbReference type="NCBI Taxonomy" id="286661"/>
    <lineage>
        <taxon>Eukaryota</taxon>
        <taxon>Fungi</taxon>
        <taxon>Dikarya</taxon>
        <taxon>Ascomycota</taxon>
        <taxon>Pezizomycotina</taxon>
        <taxon>Dothideomycetes</taxon>
        <taxon>Dothideomycetes incertae sedis</taxon>
        <taxon>Peltaster</taxon>
    </lineage>
</organism>